<evidence type="ECO:0000313" key="2">
    <source>
        <dbReference type="EMBL" id="MCU6797659.1"/>
    </source>
</evidence>
<dbReference type="InterPro" id="IPR025959">
    <property type="entry name" value="Winged_HTH_dom"/>
</dbReference>
<evidence type="ECO:0000259" key="1">
    <source>
        <dbReference type="Pfam" id="PF13592"/>
    </source>
</evidence>
<proteinExistence type="predicted"/>
<dbReference type="Pfam" id="PF13592">
    <property type="entry name" value="HTH_33"/>
    <property type="match status" value="1"/>
</dbReference>
<gene>
    <name evidence="2" type="ORF">OB236_36605</name>
</gene>
<dbReference type="EMBL" id="JAOQIO010000123">
    <property type="protein sequence ID" value="MCU6797659.1"/>
    <property type="molecule type" value="Genomic_DNA"/>
</dbReference>
<name>A0ABT2USL9_9BACL</name>
<dbReference type="Proteomes" id="UP001652445">
    <property type="component" value="Unassembled WGS sequence"/>
</dbReference>
<dbReference type="RefSeq" id="WP_262688406.1">
    <property type="nucleotide sequence ID" value="NZ_JAOQIO010000123.1"/>
</dbReference>
<keyword evidence="3" id="KW-1185">Reference proteome</keyword>
<sequence>MRRNTLKGVYKLLHRLGFNYTKAIYTLVRADQEKHKSSSV</sequence>
<feature type="domain" description="Winged helix-turn helix" evidence="1">
    <location>
        <begin position="5"/>
        <end position="34"/>
    </location>
</feature>
<comment type="caution">
    <text evidence="2">The sequence shown here is derived from an EMBL/GenBank/DDBJ whole genome shotgun (WGS) entry which is preliminary data.</text>
</comment>
<evidence type="ECO:0000313" key="3">
    <source>
        <dbReference type="Proteomes" id="UP001652445"/>
    </source>
</evidence>
<reference evidence="2 3" key="1">
    <citation type="submission" date="2022-09" db="EMBL/GenBank/DDBJ databases">
        <authorList>
            <person name="Han X.L."/>
            <person name="Wang Q."/>
            <person name="Lu T."/>
        </authorList>
    </citation>
    <scope>NUCLEOTIDE SEQUENCE [LARGE SCALE GENOMIC DNA]</scope>
    <source>
        <strain evidence="2 3">WQ 127069</strain>
    </source>
</reference>
<organism evidence="2 3">
    <name type="scientific">Paenibacillus baimaensis</name>
    <dbReference type="NCBI Taxonomy" id="2982185"/>
    <lineage>
        <taxon>Bacteria</taxon>
        <taxon>Bacillati</taxon>
        <taxon>Bacillota</taxon>
        <taxon>Bacilli</taxon>
        <taxon>Bacillales</taxon>
        <taxon>Paenibacillaceae</taxon>
        <taxon>Paenibacillus</taxon>
    </lineage>
</organism>
<protein>
    <submittedName>
        <fullName evidence="2">Winged helix-turn-helix domain-containing protein</fullName>
    </submittedName>
</protein>
<accession>A0ABT2USL9</accession>